<protein>
    <recommendedName>
        <fullName evidence="3">Protein kinase domain-containing protein</fullName>
    </recommendedName>
</protein>
<reference evidence="1" key="1">
    <citation type="submission" date="2020-11" db="EMBL/GenBank/DDBJ databases">
        <title>Adaptations for nitrogen fixation in a non-lichenized fungal sporocarp promotes dispersal by wood-feeding termites.</title>
        <authorList>
            <consortium name="DOE Joint Genome Institute"/>
            <person name="Koch R.A."/>
            <person name="Yoon G."/>
            <person name="Arayal U."/>
            <person name="Lail K."/>
            <person name="Amirebrahimi M."/>
            <person name="Labutti K."/>
            <person name="Lipzen A."/>
            <person name="Riley R."/>
            <person name="Barry K."/>
            <person name="Henrissat B."/>
            <person name="Grigoriev I.V."/>
            <person name="Herr J.R."/>
            <person name="Aime M.C."/>
        </authorList>
    </citation>
    <scope>NUCLEOTIDE SEQUENCE</scope>
    <source>
        <strain evidence="1">MCA 3950</strain>
    </source>
</reference>
<evidence type="ECO:0000313" key="2">
    <source>
        <dbReference type="Proteomes" id="UP000812287"/>
    </source>
</evidence>
<sequence length="377" mass="44055">MSGKDLGPPNLRFMKCEKWWRKHQPFLDNSGYRLRRKFDPSWKPPWKTNYEMFQSEERALHSSPYIMDATRIRDGRQVMLKRVSKSRFPLEVELSVFISSPPLSEDPNNHCVPIYDVLQSPYDPDFEILVMPRLRQFYSPSFDKFWMYVTSALRQIDRDVTILNIMLDASELHPKGFHPVKPRRNATFTGSAKHITRTEYWPRYFIIDFGMSRRCVPPEIPYEPVSNCGNRYVPEYIGSKEGDRCNPFPTDIFCLGSMLEQDFLHKHPPLQFLVPLVDDMIQKEPSLRPTISEVVHRFAVLCNSVTGYRFRKLVIPGNNAFFQRGRQLRHIVTLHPPLPISKFPVSPAINHYLRPFYTLTPSAALLDTMQRSSEGTN</sequence>
<dbReference type="Gene3D" id="1.10.510.10">
    <property type="entry name" value="Transferase(Phosphotransferase) domain 1"/>
    <property type="match status" value="1"/>
</dbReference>
<organism evidence="1 2">
    <name type="scientific">Guyanagaster necrorhizus</name>
    <dbReference type="NCBI Taxonomy" id="856835"/>
    <lineage>
        <taxon>Eukaryota</taxon>
        <taxon>Fungi</taxon>
        <taxon>Dikarya</taxon>
        <taxon>Basidiomycota</taxon>
        <taxon>Agaricomycotina</taxon>
        <taxon>Agaricomycetes</taxon>
        <taxon>Agaricomycetidae</taxon>
        <taxon>Agaricales</taxon>
        <taxon>Marasmiineae</taxon>
        <taxon>Physalacriaceae</taxon>
        <taxon>Guyanagaster</taxon>
    </lineage>
</organism>
<proteinExistence type="predicted"/>
<dbReference type="RefSeq" id="XP_043039087.1">
    <property type="nucleotide sequence ID" value="XM_043188937.1"/>
</dbReference>
<dbReference type="SUPFAM" id="SSF56112">
    <property type="entry name" value="Protein kinase-like (PK-like)"/>
    <property type="match status" value="1"/>
</dbReference>
<dbReference type="EMBL" id="MU250536">
    <property type="protein sequence ID" value="KAG7445587.1"/>
    <property type="molecule type" value="Genomic_DNA"/>
</dbReference>
<evidence type="ECO:0008006" key="3">
    <source>
        <dbReference type="Google" id="ProtNLM"/>
    </source>
</evidence>
<dbReference type="AlphaFoldDB" id="A0A9P7VS43"/>
<dbReference type="Proteomes" id="UP000812287">
    <property type="component" value="Unassembled WGS sequence"/>
</dbReference>
<accession>A0A9P7VS43</accession>
<comment type="caution">
    <text evidence="1">The sequence shown here is derived from an EMBL/GenBank/DDBJ whole genome shotgun (WGS) entry which is preliminary data.</text>
</comment>
<dbReference type="GeneID" id="66111234"/>
<dbReference type="InterPro" id="IPR011009">
    <property type="entry name" value="Kinase-like_dom_sf"/>
</dbReference>
<name>A0A9P7VS43_9AGAR</name>
<gene>
    <name evidence="1" type="ORF">BT62DRAFT_969272</name>
</gene>
<evidence type="ECO:0000313" key="1">
    <source>
        <dbReference type="EMBL" id="KAG7445587.1"/>
    </source>
</evidence>
<keyword evidence="2" id="KW-1185">Reference proteome</keyword>
<dbReference type="OrthoDB" id="5987198at2759"/>